<evidence type="ECO:0000256" key="1">
    <source>
        <dbReference type="PROSITE-ProRule" id="PRU00473"/>
    </source>
</evidence>
<keyword evidence="3" id="KW-1133">Transmembrane helix</keyword>
<dbReference type="OrthoDB" id="5166631at2"/>
<protein>
    <submittedName>
        <fullName evidence="5">OmpA family protein</fullName>
    </submittedName>
</protein>
<dbReference type="Proteomes" id="UP000292346">
    <property type="component" value="Unassembled WGS sequence"/>
</dbReference>
<dbReference type="CDD" id="cd07185">
    <property type="entry name" value="OmpA_C-like"/>
    <property type="match status" value="1"/>
</dbReference>
<keyword evidence="6" id="KW-1185">Reference proteome</keyword>
<evidence type="ECO:0000313" key="6">
    <source>
        <dbReference type="Proteomes" id="UP000292346"/>
    </source>
</evidence>
<dbReference type="InterPro" id="IPR006665">
    <property type="entry name" value="OmpA-like"/>
</dbReference>
<feature type="domain" description="OmpA-like" evidence="4">
    <location>
        <begin position="295"/>
        <end position="412"/>
    </location>
</feature>
<evidence type="ECO:0000259" key="4">
    <source>
        <dbReference type="PROSITE" id="PS51123"/>
    </source>
</evidence>
<reference evidence="5 6" key="1">
    <citation type="submission" date="2019-02" db="EMBL/GenBank/DDBJ databases">
        <title>Kribbella capetownensis sp. nov. and Kribbella speibonae sp. nov., isolated from soil.</title>
        <authorList>
            <person name="Curtis S.M."/>
            <person name="Norton I."/>
            <person name="Everest G.J."/>
            <person name="Meyers P.R."/>
        </authorList>
    </citation>
    <scope>NUCLEOTIDE SEQUENCE [LARGE SCALE GENOMIC DNA]</scope>
    <source>
        <strain evidence="5 6">KCTC 29219</strain>
    </source>
</reference>
<name>A0A4R0H309_9ACTN</name>
<dbReference type="PANTHER" id="PTHR30329:SF21">
    <property type="entry name" value="LIPOPROTEIN YIAD-RELATED"/>
    <property type="match status" value="1"/>
</dbReference>
<dbReference type="GO" id="GO:0016020">
    <property type="term" value="C:membrane"/>
    <property type="evidence" value="ECO:0007669"/>
    <property type="project" value="UniProtKB-UniRule"/>
</dbReference>
<feature type="compositionally biased region" description="Low complexity" evidence="2">
    <location>
        <begin position="142"/>
        <end position="160"/>
    </location>
</feature>
<comment type="caution">
    <text evidence="5">The sequence shown here is derived from an EMBL/GenBank/DDBJ whole genome shotgun (WGS) entry which is preliminary data.</text>
</comment>
<gene>
    <name evidence="5" type="ORF">E0H45_37485</name>
</gene>
<keyword evidence="1 3" id="KW-0472">Membrane</keyword>
<evidence type="ECO:0000313" key="5">
    <source>
        <dbReference type="EMBL" id="TCC02722.1"/>
    </source>
</evidence>
<evidence type="ECO:0000256" key="2">
    <source>
        <dbReference type="SAM" id="MobiDB-lite"/>
    </source>
</evidence>
<organism evidence="5 6">
    <name type="scientific">Kribbella soli</name>
    <dbReference type="NCBI Taxonomy" id="1124743"/>
    <lineage>
        <taxon>Bacteria</taxon>
        <taxon>Bacillati</taxon>
        <taxon>Actinomycetota</taxon>
        <taxon>Actinomycetes</taxon>
        <taxon>Propionibacteriales</taxon>
        <taxon>Kribbellaceae</taxon>
        <taxon>Kribbella</taxon>
    </lineage>
</organism>
<sequence>MRPVRDRTGKPWQNLATLPGQVCDRPARRSSLLPHGHSDRIHGGTVPGLVRRPLVIWLLAALAVPVLLTAVLIPARAGTTEDDLRERTTAALKARGIETGSVDFDGRNARVSVPSGVDPAVVRDIVSGVDGVRSVELVNGQAAGATPTPAPTSSSTPAQSDVPAFEVGRTDRSIRVQAPVRSQAVKDAIAAEVEQVLGEGREYDDRTTIDAANGLAEASTVSALLRALAIGGGDASVRYDGETVTLSGQVPDQATKATIGRAAATAVPGAVIADELTLPAPPKSAVSEPCRTFPSRLAQFSRQYPINFLSGTSIVNDASKPAVLKAAAVLKSCTTVRVEVAGHTDDLGSPATSLPLSERRAAALKAELVRLGVGADRILAHGYGEAFPIASNATGAGRVANRRAEIRVVQGN</sequence>
<proteinExistence type="predicted"/>
<dbReference type="EMBL" id="SJJZ01000005">
    <property type="protein sequence ID" value="TCC02722.1"/>
    <property type="molecule type" value="Genomic_DNA"/>
</dbReference>
<feature type="transmembrane region" description="Helical" evidence="3">
    <location>
        <begin position="54"/>
        <end position="75"/>
    </location>
</feature>
<dbReference type="InterPro" id="IPR036737">
    <property type="entry name" value="OmpA-like_sf"/>
</dbReference>
<dbReference type="Gene3D" id="3.30.1330.60">
    <property type="entry name" value="OmpA-like domain"/>
    <property type="match status" value="1"/>
</dbReference>
<feature type="region of interest" description="Disordered" evidence="2">
    <location>
        <begin position="142"/>
        <end position="161"/>
    </location>
</feature>
<keyword evidence="3" id="KW-0812">Transmembrane</keyword>
<dbReference type="SUPFAM" id="SSF103088">
    <property type="entry name" value="OmpA-like"/>
    <property type="match status" value="1"/>
</dbReference>
<accession>A0A4R0H309</accession>
<dbReference type="Gene3D" id="3.40.1520.20">
    <property type="match status" value="1"/>
</dbReference>
<dbReference type="PROSITE" id="PS51123">
    <property type="entry name" value="OMPA_2"/>
    <property type="match status" value="1"/>
</dbReference>
<dbReference type="AlphaFoldDB" id="A0A4R0H309"/>
<dbReference type="InterPro" id="IPR050330">
    <property type="entry name" value="Bact_OuterMem_StrucFunc"/>
</dbReference>
<dbReference type="PANTHER" id="PTHR30329">
    <property type="entry name" value="STATOR ELEMENT OF FLAGELLAR MOTOR COMPLEX"/>
    <property type="match status" value="1"/>
</dbReference>
<evidence type="ECO:0000256" key="3">
    <source>
        <dbReference type="SAM" id="Phobius"/>
    </source>
</evidence>
<dbReference type="Pfam" id="PF00691">
    <property type="entry name" value="OmpA"/>
    <property type="match status" value="1"/>
</dbReference>